<feature type="transmembrane region" description="Helical" evidence="8">
    <location>
        <begin position="268"/>
        <end position="290"/>
    </location>
</feature>
<dbReference type="PANTHER" id="PTHR42929">
    <property type="entry name" value="INNER MEMBRANE ABC TRANSPORTER PERMEASE PROTEIN YDCU-RELATED-RELATED"/>
    <property type="match status" value="1"/>
</dbReference>
<dbReference type="Proteomes" id="UP000321798">
    <property type="component" value="Unassembled WGS sequence"/>
</dbReference>
<dbReference type="CDD" id="cd06261">
    <property type="entry name" value="TM_PBP2"/>
    <property type="match status" value="1"/>
</dbReference>
<comment type="similarity">
    <text evidence="2">Belongs to the binding-protein-dependent transport system permease family. CysTW subfamily.</text>
</comment>
<feature type="transmembrane region" description="Helical" evidence="8">
    <location>
        <begin position="169"/>
        <end position="190"/>
    </location>
</feature>
<feature type="transmembrane region" description="Helical" evidence="8">
    <location>
        <begin position="94"/>
        <end position="114"/>
    </location>
</feature>
<dbReference type="GO" id="GO:0005886">
    <property type="term" value="C:plasma membrane"/>
    <property type="evidence" value="ECO:0007669"/>
    <property type="project" value="UniProtKB-SubCell"/>
</dbReference>
<name>A0A512PHD9_9CELL</name>
<feature type="transmembrane region" description="Helical" evidence="8">
    <location>
        <begin position="225"/>
        <end position="248"/>
    </location>
</feature>
<sequence>MVDPPPVEEPARGSHERRLSAALFRRPRVRLAALLTLPTAWLVLVYLAALASLLATAFFSVDEFTNEVVRTFTWQNLVDVLSEPAYLQATARTVGIAAAVTVGCVLLGFPMAFYMAKVAPARWRNLLLALVVTPLWASYLVKIYAWQAMVQPETGVLAWMLQPFGLPGPGYGITATVLTLTYLWLPYMILPVYAGLERMPDSLIDASGDLGAHPARTVRSVVVPVVYPSIVAGSVFTFSLSLGDYITAQIVGGRTQMLGTIVYQNYTSSLPFAAAVALLPVAVMVVYLMLVRRTGALDNL</sequence>
<evidence type="ECO:0000256" key="2">
    <source>
        <dbReference type="ARBA" id="ARBA00007069"/>
    </source>
</evidence>
<proteinExistence type="inferred from homology"/>
<keyword evidence="6 8" id="KW-1133">Transmembrane helix</keyword>
<evidence type="ECO:0000256" key="5">
    <source>
        <dbReference type="ARBA" id="ARBA00022692"/>
    </source>
</evidence>
<feature type="domain" description="ABC transmembrane type-1" evidence="9">
    <location>
        <begin position="90"/>
        <end position="291"/>
    </location>
</feature>
<organism evidence="10 11">
    <name type="scientific">Cellulomonas soli</name>
    <dbReference type="NCBI Taxonomy" id="931535"/>
    <lineage>
        <taxon>Bacteria</taxon>
        <taxon>Bacillati</taxon>
        <taxon>Actinomycetota</taxon>
        <taxon>Actinomycetes</taxon>
        <taxon>Micrococcales</taxon>
        <taxon>Cellulomonadaceae</taxon>
        <taxon>Cellulomonas</taxon>
    </lineage>
</organism>
<dbReference type="AlphaFoldDB" id="A0A512PHD9"/>
<feature type="transmembrane region" description="Helical" evidence="8">
    <location>
        <begin position="126"/>
        <end position="149"/>
    </location>
</feature>
<dbReference type="InterPro" id="IPR000515">
    <property type="entry name" value="MetI-like"/>
</dbReference>
<comment type="caution">
    <text evidence="10">The sequence shown here is derived from an EMBL/GenBank/DDBJ whole genome shotgun (WGS) entry which is preliminary data.</text>
</comment>
<dbReference type="InterPro" id="IPR035906">
    <property type="entry name" value="MetI-like_sf"/>
</dbReference>
<dbReference type="OrthoDB" id="9808619at2"/>
<evidence type="ECO:0000256" key="6">
    <source>
        <dbReference type="ARBA" id="ARBA00022989"/>
    </source>
</evidence>
<evidence type="ECO:0000256" key="1">
    <source>
        <dbReference type="ARBA" id="ARBA00004651"/>
    </source>
</evidence>
<dbReference type="PANTHER" id="PTHR42929:SF1">
    <property type="entry name" value="INNER MEMBRANE ABC TRANSPORTER PERMEASE PROTEIN YDCU-RELATED"/>
    <property type="match status" value="1"/>
</dbReference>
<protein>
    <submittedName>
        <fullName evidence="10">ABC transporter permease</fullName>
    </submittedName>
</protein>
<dbReference type="SUPFAM" id="SSF161098">
    <property type="entry name" value="MetI-like"/>
    <property type="match status" value="1"/>
</dbReference>
<comment type="subcellular location">
    <subcellularLocation>
        <location evidence="1 8">Cell membrane</location>
        <topology evidence="1 8">Multi-pass membrane protein</topology>
    </subcellularLocation>
</comment>
<reference evidence="10 11" key="1">
    <citation type="submission" date="2019-07" db="EMBL/GenBank/DDBJ databases">
        <title>Whole genome shotgun sequence of Cellulomonas soli NBRC 109434.</title>
        <authorList>
            <person name="Hosoyama A."/>
            <person name="Uohara A."/>
            <person name="Ohji S."/>
            <person name="Ichikawa N."/>
        </authorList>
    </citation>
    <scope>NUCLEOTIDE SEQUENCE [LARGE SCALE GENOMIC DNA]</scope>
    <source>
        <strain evidence="10 11">NBRC 109434</strain>
    </source>
</reference>
<feature type="transmembrane region" description="Helical" evidence="8">
    <location>
        <begin position="31"/>
        <end position="59"/>
    </location>
</feature>
<evidence type="ECO:0000256" key="4">
    <source>
        <dbReference type="ARBA" id="ARBA00022475"/>
    </source>
</evidence>
<accession>A0A512PHD9</accession>
<keyword evidence="5 8" id="KW-0812">Transmembrane</keyword>
<keyword evidence="11" id="KW-1185">Reference proteome</keyword>
<dbReference type="EMBL" id="BKAL01000014">
    <property type="protein sequence ID" value="GEP70629.1"/>
    <property type="molecule type" value="Genomic_DNA"/>
</dbReference>
<keyword evidence="3 8" id="KW-0813">Transport</keyword>
<dbReference type="Gene3D" id="1.10.3720.10">
    <property type="entry name" value="MetI-like"/>
    <property type="match status" value="1"/>
</dbReference>
<gene>
    <name evidence="10" type="ORF">CSO01_33440</name>
</gene>
<evidence type="ECO:0000313" key="11">
    <source>
        <dbReference type="Proteomes" id="UP000321798"/>
    </source>
</evidence>
<dbReference type="Pfam" id="PF00528">
    <property type="entry name" value="BPD_transp_1"/>
    <property type="match status" value="1"/>
</dbReference>
<keyword evidence="7 8" id="KW-0472">Membrane</keyword>
<evidence type="ECO:0000313" key="10">
    <source>
        <dbReference type="EMBL" id="GEP70629.1"/>
    </source>
</evidence>
<evidence type="ECO:0000256" key="7">
    <source>
        <dbReference type="ARBA" id="ARBA00023136"/>
    </source>
</evidence>
<evidence type="ECO:0000256" key="3">
    <source>
        <dbReference type="ARBA" id="ARBA00022448"/>
    </source>
</evidence>
<dbReference type="PROSITE" id="PS50928">
    <property type="entry name" value="ABC_TM1"/>
    <property type="match status" value="1"/>
</dbReference>
<dbReference type="GO" id="GO:0055085">
    <property type="term" value="P:transmembrane transport"/>
    <property type="evidence" value="ECO:0007669"/>
    <property type="project" value="InterPro"/>
</dbReference>
<keyword evidence="4" id="KW-1003">Cell membrane</keyword>
<evidence type="ECO:0000259" key="9">
    <source>
        <dbReference type="PROSITE" id="PS50928"/>
    </source>
</evidence>
<evidence type="ECO:0000256" key="8">
    <source>
        <dbReference type="RuleBase" id="RU363032"/>
    </source>
</evidence>